<sequence>VRAQRDEFLDFLEKLVVHESPSLVPESQEPIFELIAEALDAIGYEIRRISGNESGGQLLAAPSGSDFG</sequence>
<feature type="non-terminal residue" evidence="1">
    <location>
        <position position="68"/>
    </location>
</feature>
<name>A0A382M380_9ZZZZ</name>
<dbReference type="Gene3D" id="3.40.630.10">
    <property type="entry name" value="Zn peptidases"/>
    <property type="match status" value="1"/>
</dbReference>
<protein>
    <recommendedName>
        <fullName evidence="2">Peptidase M20 dimerisation domain-containing protein</fullName>
    </recommendedName>
</protein>
<evidence type="ECO:0008006" key="2">
    <source>
        <dbReference type="Google" id="ProtNLM"/>
    </source>
</evidence>
<evidence type="ECO:0000313" key="1">
    <source>
        <dbReference type="EMBL" id="SVC42415.1"/>
    </source>
</evidence>
<gene>
    <name evidence="1" type="ORF">METZ01_LOCUS295269</name>
</gene>
<dbReference type="EMBL" id="UINC01090454">
    <property type="protein sequence ID" value="SVC42415.1"/>
    <property type="molecule type" value="Genomic_DNA"/>
</dbReference>
<organism evidence="1">
    <name type="scientific">marine metagenome</name>
    <dbReference type="NCBI Taxonomy" id="408172"/>
    <lineage>
        <taxon>unclassified sequences</taxon>
        <taxon>metagenomes</taxon>
        <taxon>ecological metagenomes</taxon>
    </lineage>
</organism>
<dbReference type="AlphaFoldDB" id="A0A382M380"/>
<proteinExistence type="predicted"/>
<reference evidence="1" key="1">
    <citation type="submission" date="2018-05" db="EMBL/GenBank/DDBJ databases">
        <authorList>
            <person name="Lanie J.A."/>
            <person name="Ng W.-L."/>
            <person name="Kazmierczak K.M."/>
            <person name="Andrzejewski T.M."/>
            <person name="Davidsen T.M."/>
            <person name="Wayne K.J."/>
            <person name="Tettelin H."/>
            <person name="Glass J.I."/>
            <person name="Rusch D."/>
            <person name="Podicherti R."/>
            <person name="Tsui H.-C.T."/>
            <person name="Winkler M.E."/>
        </authorList>
    </citation>
    <scope>NUCLEOTIDE SEQUENCE</scope>
</reference>
<accession>A0A382M380</accession>
<feature type="non-terminal residue" evidence="1">
    <location>
        <position position="1"/>
    </location>
</feature>